<dbReference type="InterPro" id="IPR017853">
    <property type="entry name" value="GH"/>
</dbReference>
<evidence type="ECO:0000313" key="4">
    <source>
        <dbReference type="Proteomes" id="UP001321475"/>
    </source>
</evidence>
<evidence type="ECO:0000256" key="1">
    <source>
        <dbReference type="ARBA" id="ARBA00023295"/>
    </source>
</evidence>
<dbReference type="EMBL" id="AP027729">
    <property type="protein sequence ID" value="BDZ42303.1"/>
    <property type="molecule type" value="Genomic_DNA"/>
</dbReference>
<dbReference type="Pfam" id="PF17786">
    <property type="entry name" value="Mannosidase_ig"/>
    <property type="match status" value="1"/>
</dbReference>
<keyword evidence="4" id="KW-1185">Reference proteome</keyword>
<gene>
    <name evidence="3" type="ORF">GCM10025865_16020</name>
</gene>
<reference evidence="4" key="1">
    <citation type="journal article" date="2019" name="Int. J. Syst. Evol. Microbiol.">
        <title>The Global Catalogue of Microorganisms (GCM) 10K type strain sequencing project: providing services to taxonomists for standard genome sequencing and annotation.</title>
        <authorList>
            <consortium name="The Broad Institute Genomics Platform"/>
            <consortium name="The Broad Institute Genome Sequencing Center for Infectious Disease"/>
            <person name="Wu L."/>
            <person name="Ma J."/>
        </authorList>
    </citation>
    <scope>NUCLEOTIDE SEQUENCE [LARGE SCALE GENOMIC DNA]</scope>
    <source>
        <strain evidence="4">NBRC 108565</strain>
    </source>
</reference>
<name>A0ABM8G2G9_9CELL</name>
<dbReference type="InterPro" id="IPR036156">
    <property type="entry name" value="Beta-gal/glucu_dom_sf"/>
</dbReference>
<dbReference type="SUPFAM" id="SSF51445">
    <property type="entry name" value="(Trans)glycosidases"/>
    <property type="match status" value="1"/>
</dbReference>
<dbReference type="RefSeq" id="WP_286219293.1">
    <property type="nucleotide sequence ID" value="NZ_AP027729.1"/>
</dbReference>
<dbReference type="PANTHER" id="PTHR43730">
    <property type="entry name" value="BETA-MANNOSIDASE"/>
    <property type="match status" value="1"/>
</dbReference>
<sequence length="266" mass="29596">MAPHLPDPVDTADWHYLTQLNQARAITFGVEHYRGLWPHCMGAILWQLNDCWPVTSWAAVDGAGRQKPLWYALRRLYADRIVLLRRSGAGELEVVVVNDGPHRWTAPLDLTRRSLDGQVLATVSSTVDVAPRSSTVVRVPDDVATPMDAAREAVSASVDGQRTLHLFVEDRDLEMGRARLDVTARPIEDGVAVMVVARSFARDLVLNSDRVDPESVVDDQLVTLFPGESHEFRVCTRTTADDPRWTTPPVLRCVNDTARERSSVAV</sequence>
<dbReference type="Gene3D" id="3.20.20.80">
    <property type="entry name" value="Glycosidases"/>
    <property type="match status" value="1"/>
</dbReference>
<dbReference type="SUPFAM" id="SSF49303">
    <property type="entry name" value="beta-Galactosidase/glucuronidase domain"/>
    <property type="match status" value="1"/>
</dbReference>
<evidence type="ECO:0000313" key="3">
    <source>
        <dbReference type="EMBL" id="BDZ42303.1"/>
    </source>
</evidence>
<dbReference type="Proteomes" id="UP001321475">
    <property type="component" value="Chromosome"/>
</dbReference>
<protein>
    <recommendedName>
        <fullName evidence="2">Mannosidase Ig/CBM-like domain-containing protein</fullName>
    </recommendedName>
</protein>
<feature type="domain" description="Mannosidase Ig/CBM-like" evidence="2">
    <location>
        <begin position="90"/>
        <end position="139"/>
    </location>
</feature>
<proteinExistence type="predicted"/>
<dbReference type="InterPro" id="IPR041447">
    <property type="entry name" value="Mannosidase_ig"/>
</dbReference>
<keyword evidence="1" id="KW-0326">Glycosidase</keyword>
<evidence type="ECO:0000259" key="2">
    <source>
        <dbReference type="Pfam" id="PF17786"/>
    </source>
</evidence>
<accession>A0ABM8G2G9</accession>
<dbReference type="PANTHER" id="PTHR43730:SF1">
    <property type="entry name" value="BETA-MANNOSIDASE"/>
    <property type="match status" value="1"/>
</dbReference>
<organism evidence="3 4">
    <name type="scientific">Paraoerskovia sediminicola</name>
    <dbReference type="NCBI Taxonomy" id="1138587"/>
    <lineage>
        <taxon>Bacteria</taxon>
        <taxon>Bacillati</taxon>
        <taxon>Actinomycetota</taxon>
        <taxon>Actinomycetes</taxon>
        <taxon>Micrococcales</taxon>
        <taxon>Cellulomonadaceae</taxon>
        <taxon>Paraoerskovia</taxon>
    </lineage>
</organism>
<keyword evidence="1" id="KW-0378">Hydrolase</keyword>
<dbReference type="InterPro" id="IPR050887">
    <property type="entry name" value="Beta-mannosidase_GH2"/>
</dbReference>